<comment type="similarity">
    <text evidence="1">Belongs to the universal ribosomal protein uS2 family.</text>
</comment>
<dbReference type="GO" id="GO:0015935">
    <property type="term" value="C:small ribosomal subunit"/>
    <property type="evidence" value="ECO:0007669"/>
    <property type="project" value="InterPro"/>
</dbReference>
<dbReference type="AlphaFoldDB" id="A0A811Z478"/>
<organism evidence="5 6">
    <name type="scientific">Nyctereutes procyonoides</name>
    <name type="common">Raccoon dog</name>
    <name type="synonym">Canis procyonoides</name>
    <dbReference type="NCBI Taxonomy" id="34880"/>
    <lineage>
        <taxon>Eukaryota</taxon>
        <taxon>Metazoa</taxon>
        <taxon>Chordata</taxon>
        <taxon>Craniata</taxon>
        <taxon>Vertebrata</taxon>
        <taxon>Euteleostomi</taxon>
        <taxon>Mammalia</taxon>
        <taxon>Eutheria</taxon>
        <taxon>Laurasiatheria</taxon>
        <taxon>Carnivora</taxon>
        <taxon>Caniformia</taxon>
        <taxon>Canidae</taxon>
        <taxon>Nyctereutes</taxon>
    </lineage>
</organism>
<dbReference type="GO" id="GO:0006412">
    <property type="term" value="P:translation"/>
    <property type="evidence" value="ECO:0007669"/>
    <property type="project" value="InterPro"/>
</dbReference>
<dbReference type="InterPro" id="IPR005707">
    <property type="entry name" value="Ribosomal_uS2_euk/arc"/>
</dbReference>
<dbReference type="SUPFAM" id="SSF52313">
    <property type="entry name" value="Ribosomal protein S2"/>
    <property type="match status" value="1"/>
</dbReference>
<name>A0A811Z478_NYCPR</name>
<evidence type="ECO:0000313" key="6">
    <source>
        <dbReference type="Proteomes" id="UP000645828"/>
    </source>
</evidence>
<evidence type="ECO:0000256" key="2">
    <source>
        <dbReference type="ARBA" id="ARBA00022980"/>
    </source>
</evidence>
<protein>
    <recommendedName>
        <fullName evidence="4">40S ribosomal protein SA</fullName>
    </recommendedName>
</protein>
<sequence length="267" mass="30018">MRSKGQESVKHYSSSNLSSLEQRLLSDCSGHETICNFRTVIYIMNLRRTWEKLLLEAHAIIAIENLADVSVISSRKTGQATSIAGCLTPGILTNQIQAGFQEPRLLVVMDLRADHQPLTEMSYVSLPTTALCNRDFPLFYVYIAIPFNNKSAHSVDQMWWMLALGKFCTCMAPFPQFPTEDWSTQPPTEDWSAAPTAWATERGLSSKLPWLLIQLEDRGSTLDVRKNIIHFLSPAKLWGGRSKSHLREPAGQRVLSGHSCNELTLEI</sequence>
<dbReference type="InterPro" id="IPR001865">
    <property type="entry name" value="Ribosomal_uS2"/>
</dbReference>
<keyword evidence="2" id="KW-0689">Ribosomal protein</keyword>
<evidence type="ECO:0000256" key="3">
    <source>
        <dbReference type="ARBA" id="ARBA00023274"/>
    </source>
</evidence>
<dbReference type="PANTHER" id="PTHR11489">
    <property type="entry name" value="40S RIBOSOMAL PROTEIN SA"/>
    <property type="match status" value="1"/>
</dbReference>
<proteinExistence type="inferred from homology"/>
<evidence type="ECO:0000256" key="1">
    <source>
        <dbReference type="ARBA" id="ARBA00006242"/>
    </source>
</evidence>
<dbReference type="Proteomes" id="UP000645828">
    <property type="component" value="Unassembled WGS sequence"/>
</dbReference>
<dbReference type="EMBL" id="CAJHUB010000755">
    <property type="protein sequence ID" value="CAD7683855.1"/>
    <property type="molecule type" value="Genomic_DNA"/>
</dbReference>
<dbReference type="GO" id="GO:0003735">
    <property type="term" value="F:structural constituent of ribosome"/>
    <property type="evidence" value="ECO:0007669"/>
    <property type="project" value="InterPro"/>
</dbReference>
<accession>A0A811Z478</accession>
<evidence type="ECO:0000313" key="5">
    <source>
        <dbReference type="EMBL" id="CAD7683855.1"/>
    </source>
</evidence>
<evidence type="ECO:0000256" key="4">
    <source>
        <dbReference type="ARBA" id="ARBA00035401"/>
    </source>
</evidence>
<dbReference type="Gene3D" id="3.40.50.10490">
    <property type="entry name" value="Glucose-6-phosphate isomerase like protein, domain 1"/>
    <property type="match status" value="1"/>
</dbReference>
<reference evidence="5" key="1">
    <citation type="submission" date="2020-12" db="EMBL/GenBank/DDBJ databases">
        <authorList>
            <consortium name="Molecular Ecology Group"/>
        </authorList>
    </citation>
    <scope>NUCLEOTIDE SEQUENCE</scope>
    <source>
        <strain evidence="5">TBG_1078</strain>
    </source>
</reference>
<dbReference type="InterPro" id="IPR023591">
    <property type="entry name" value="Ribosomal_uS2_flav_dom_sf"/>
</dbReference>
<keyword evidence="3" id="KW-0687">Ribonucleoprotein</keyword>
<keyword evidence="6" id="KW-1185">Reference proteome</keyword>
<comment type="caution">
    <text evidence="5">The sequence shown here is derived from an EMBL/GenBank/DDBJ whole genome shotgun (WGS) entry which is preliminary data.</text>
</comment>
<gene>
    <name evidence="5" type="ORF">NYPRO_LOCUS16647</name>
</gene>
<dbReference type="PRINTS" id="PR00395">
    <property type="entry name" value="RIBOSOMALS2"/>
</dbReference>